<dbReference type="GO" id="GO:0000132">
    <property type="term" value="P:establishment of mitotic spindle orientation"/>
    <property type="evidence" value="ECO:0007669"/>
    <property type="project" value="TreeGrafter"/>
</dbReference>
<reference evidence="7 8" key="1">
    <citation type="submission" date="2019-03" db="EMBL/GenBank/DDBJ databases">
        <title>First draft genome of Liparis tanakae, snailfish: a comprehensive survey of snailfish specific genes.</title>
        <authorList>
            <person name="Kim W."/>
            <person name="Song I."/>
            <person name="Jeong J.-H."/>
            <person name="Kim D."/>
            <person name="Kim S."/>
            <person name="Ryu S."/>
            <person name="Song J.Y."/>
            <person name="Lee S.K."/>
        </authorList>
    </citation>
    <scope>NUCLEOTIDE SEQUENCE [LARGE SCALE GENOMIC DNA]</scope>
    <source>
        <tissue evidence="7">Muscle</tissue>
    </source>
</reference>
<protein>
    <submittedName>
        <fullName evidence="7">Nuclear mitotic apparatus protein 1</fullName>
    </submittedName>
</protein>
<keyword evidence="4" id="KW-0175">Coiled coil</keyword>
<evidence type="ECO:0000259" key="6">
    <source>
        <dbReference type="Pfam" id="PF21670"/>
    </source>
</evidence>
<name>A0A4Z2F0U8_9TELE</name>
<keyword evidence="3" id="KW-0597">Phosphoprotein</keyword>
<accession>A0A4Z2F0U8</accession>
<comment type="caution">
    <text evidence="7">The sequence shown here is derived from an EMBL/GenBank/DDBJ whole genome shotgun (WGS) entry which is preliminary data.</text>
</comment>
<evidence type="ECO:0000256" key="5">
    <source>
        <dbReference type="SAM" id="MobiDB-lite"/>
    </source>
</evidence>
<feature type="region of interest" description="Disordered" evidence="5">
    <location>
        <begin position="276"/>
        <end position="295"/>
    </location>
</feature>
<evidence type="ECO:0000256" key="3">
    <source>
        <dbReference type="ARBA" id="ARBA00022553"/>
    </source>
</evidence>
<feature type="domain" description="Nuclear mitotic apparatus protein 1 N-terminal hook" evidence="6">
    <location>
        <begin position="67"/>
        <end position="127"/>
    </location>
</feature>
<sequence length="295" mass="33685">MTISLGLKALLGWVKSIKLSEKTSTLDDLKDGAVLLEVVCLLKKEPNSCFCKSVEERFKVIADFVESEFINVLLLLVYHDIMNDRLTLDTLDCDVEREIAHLTGSFVMENDGCVYLSKGLDAYLARKHLPVAREIFERSASVSTSGASTASSFSDDDSPVFRRAQKVSKSPLQEIMNTPKFQLRKMQRQVMKERDYRDGLERELAGKLALIAQRESHINQLQYRLDKMKEEQGDQESVIREQLNELQSQNDMLHIRLNEMVKQNKDFKSNSSLMERKVDELSDENGVLSSQVTTR</sequence>
<dbReference type="InterPro" id="IPR051841">
    <property type="entry name" value="MT-Golgi_org_protein"/>
</dbReference>
<evidence type="ECO:0000256" key="1">
    <source>
        <dbReference type="ARBA" id="ARBA00004496"/>
    </source>
</evidence>
<dbReference type="GO" id="GO:0000922">
    <property type="term" value="C:spindle pole"/>
    <property type="evidence" value="ECO:0007669"/>
    <property type="project" value="TreeGrafter"/>
</dbReference>
<evidence type="ECO:0000256" key="2">
    <source>
        <dbReference type="ARBA" id="ARBA00022490"/>
    </source>
</evidence>
<comment type="subcellular location">
    <subcellularLocation>
        <location evidence="1">Cytoplasm</location>
    </subcellularLocation>
</comment>
<organism evidence="7 8">
    <name type="scientific">Liparis tanakae</name>
    <name type="common">Tanaka's snailfish</name>
    <dbReference type="NCBI Taxonomy" id="230148"/>
    <lineage>
        <taxon>Eukaryota</taxon>
        <taxon>Metazoa</taxon>
        <taxon>Chordata</taxon>
        <taxon>Craniata</taxon>
        <taxon>Vertebrata</taxon>
        <taxon>Euteleostomi</taxon>
        <taxon>Actinopterygii</taxon>
        <taxon>Neopterygii</taxon>
        <taxon>Teleostei</taxon>
        <taxon>Neoteleostei</taxon>
        <taxon>Acanthomorphata</taxon>
        <taxon>Eupercaria</taxon>
        <taxon>Perciformes</taxon>
        <taxon>Cottioidei</taxon>
        <taxon>Cottales</taxon>
        <taxon>Liparidae</taxon>
        <taxon>Liparis</taxon>
    </lineage>
</organism>
<dbReference type="OrthoDB" id="2436455at2759"/>
<gene>
    <name evidence="7" type="primary">NUMA1_0</name>
    <name evidence="7" type="ORF">EYF80_055719</name>
</gene>
<dbReference type="GO" id="GO:0005876">
    <property type="term" value="C:spindle microtubule"/>
    <property type="evidence" value="ECO:0007669"/>
    <property type="project" value="TreeGrafter"/>
</dbReference>
<evidence type="ECO:0000256" key="4">
    <source>
        <dbReference type="ARBA" id="ARBA00023054"/>
    </source>
</evidence>
<dbReference type="Pfam" id="PF21670">
    <property type="entry name" value="HOOK_N_NuMA"/>
    <property type="match status" value="1"/>
</dbReference>
<dbReference type="PANTHER" id="PTHR18902:SF24">
    <property type="entry name" value="NUCLEAR MITOTIC APPARATUS PROTEIN 1"/>
    <property type="match status" value="1"/>
</dbReference>
<evidence type="ECO:0000313" key="7">
    <source>
        <dbReference type="EMBL" id="TNN34112.1"/>
    </source>
</evidence>
<dbReference type="Proteomes" id="UP000314294">
    <property type="component" value="Unassembled WGS sequence"/>
</dbReference>
<dbReference type="GO" id="GO:0005737">
    <property type="term" value="C:cytoplasm"/>
    <property type="evidence" value="ECO:0007669"/>
    <property type="project" value="UniProtKB-SubCell"/>
</dbReference>
<dbReference type="InterPro" id="IPR048724">
    <property type="entry name" value="NuMA_N_HOOK"/>
</dbReference>
<proteinExistence type="predicted"/>
<dbReference type="PANTHER" id="PTHR18902">
    <property type="entry name" value="NUCLEAR MITOTIC APPARATUS PROTEIN 1-RELATED"/>
    <property type="match status" value="1"/>
</dbReference>
<dbReference type="GO" id="GO:0008017">
    <property type="term" value="F:microtubule binding"/>
    <property type="evidence" value="ECO:0007669"/>
    <property type="project" value="TreeGrafter"/>
</dbReference>
<dbReference type="GO" id="GO:0005813">
    <property type="term" value="C:centrosome"/>
    <property type="evidence" value="ECO:0007669"/>
    <property type="project" value="TreeGrafter"/>
</dbReference>
<keyword evidence="8" id="KW-1185">Reference proteome</keyword>
<evidence type="ECO:0000313" key="8">
    <source>
        <dbReference type="Proteomes" id="UP000314294"/>
    </source>
</evidence>
<keyword evidence="2" id="KW-0963">Cytoplasm</keyword>
<dbReference type="EMBL" id="SRLO01002038">
    <property type="protein sequence ID" value="TNN34112.1"/>
    <property type="molecule type" value="Genomic_DNA"/>
</dbReference>
<dbReference type="AlphaFoldDB" id="A0A4Z2F0U8"/>